<dbReference type="AlphaFoldDB" id="A0A5E7Q0A1"/>
<reference evidence="2 3" key="1">
    <citation type="submission" date="2019-09" db="EMBL/GenBank/DDBJ databases">
        <authorList>
            <person name="Chandra G."/>
            <person name="Truman W A."/>
        </authorList>
    </citation>
    <scope>NUCLEOTIDE SEQUENCE [LARGE SCALE GENOMIC DNA]</scope>
    <source>
        <strain evidence="2">PS880</strain>
    </source>
</reference>
<dbReference type="EMBL" id="CABVIH010000037">
    <property type="protein sequence ID" value="VVP55008.1"/>
    <property type="molecule type" value="Genomic_DNA"/>
</dbReference>
<name>A0A5E7Q0A1_PSEFL</name>
<sequence length="116" mass="13271">MTQFAVGGTIYVDAVLVESHLDYLSDVGYITHHQESSPIPNTNSKTLLGEYCDHLNELADDGISFDTHELCTPVGNYFMIHRADEKRFEKSYKEGKKALKDQSDRDADRSDTRRNW</sequence>
<evidence type="ECO:0000313" key="3">
    <source>
        <dbReference type="Proteomes" id="UP000375525"/>
    </source>
</evidence>
<gene>
    <name evidence="2" type="ORF">PS880_05623</name>
</gene>
<organism evidence="2 3">
    <name type="scientific">Pseudomonas fluorescens</name>
    <dbReference type="NCBI Taxonomy" id="294"/>
    <lineage>
        <taxon>Bacteria</taxon>
        <taxon>Pseudomonadati</taxon>
        <taxon>Pseudomonadota</taxon>
        <taxon>Gammaproteobacteria</taxon>
        <taxon>Pseudomonadales</taxon>
        <taxon>Pseudomonadaceae</taxon>
        <taxon>Pseudomonas</taxon>
    </lineage>
</organism>
<evidence type="ECO:0000256" key="1">
    <source>
        <dbReference type="SAM" id="MobiDB-lite"/>
    </source>
</evidence>
<evidence type="ECO:0000313" key="2">
    <source>
        <dbReference type="EMBL" id="VVP55008.1"/>
    </source>
</evidence>
<accession>A0A5E7Q0A1</accession>
<protein>
    <submittedName>
        <fullName evidence="2">Uncharacterized protein</fullName>
    </submittedName>
</protein>
<dbReference type="RefSeq" id="WP_150782357.1">
    <property type="nucleotide sequence ID" value="NZ_CABVIH010000037.1"/>
</dbReference>
<dbReference type="Proteomes" id="UP000375525">
    <property type="component" value="Unassembled WGS sequence"/>
</dbReference>
<proteinExistence type="predicted"/>
<feature type="region of interest" description="Disordered" evidence="1">
    <location>
        <begin position="92"/>
        <end position="116"/>
    </location>
</feature>